<organism evidence="1 2">
    <name type="scientific">Anaerotignum lactatifermentans</name>
    <dbReference type="NCBI Taxonomy" id="160404"/>
    <lineage>
        <taxon>Bacteria</taxon>
        <taxon>Bacillati</taxon>
        <taxon>Bacillota</taxon>
        <taxon>Clostridia</taxon>
        <taxon>Lachnospirales</taxon>
        <taxon>Anaerotignaceae</taxon>
        <taxon>Anaerotignum</taxon>
    </lineage>
</organism>
<proteinExistence type="predicted"/>
<dbReference type="Proteomes" id="UP000195455">
    <property type="component" value="Unassembled WGS sequence"/>
</dbReference>
<sequence>MPSTYQRRSTENSKASSIFCSVVSHQPTTLWNKQPNVLLLINVFSRKHLYHIYQKKSSDFMDFFLNEGEKPLKKLETTVFTPKFVYIFQKKQLQRFFLPLLRQFIYII</sequence>
<dbReference type="EMBL" id="NFHM01000015">
    <property type="protein sequence ID" value="OUN41807.1"/>
    <property type="molecule type" value="Genomic_DNA"/>
</dbReference>
<reference evidence="2" key="1">
    <citation type="submission" date="2017-04" db="EMBL/GenBank/DDBJ databases">
        <title>Function of individual gut microbiota members based on whole genome sequencing of pure cultures obtained from chicken caecum.</title>
        <authorList>
            <person name="Medvecky M."/>
            <person name="Cejkova D."/>
            <person name="Polansky O."/>
            <person name="Karasova D."/>
            <person name="Kubasova T."/>
            <person name="Cizek A."/>
            <person name="Rychlik I."/>
        </authorList>
    </citation>
    <scope>NUCLEOTIDE SEQUENCE [LARGE SCALE GENOMIC DNA]</scope>
    <source>
        <strain evidence="2">An75</strain>
    </source>
</reference>
<protein>
    <submittedName>
        <fullName evidence="1">Uncharacterized protein</fullName>
    </submittedName>
</protein>
<evidence type="ECO:0000313" key="1">
    <source>
        <dbReference type="EMBL" id="OUN41807.1"/>
    </source>
</evidence>
<accession>A0A1Y3U3X8</accession>
<name>A0A1Y3U3X8_9FIRM</name>
<comment type="caution">
    <text evidence="1">The sequence shown here is derived from an EMBL/GenBank/DDBJ whole genome shotgun (WGS) entry which is preliminary data.</text>
</comment>
<dbReference type="AlphaFoldDB" id="A0A1Y3U3X8"/>
<evidence type="ECO:0000313" key="2">
    <source>
        <dbReference type="Proteomes" id="UP000195455"/>
    </source>
</evidence>
<gene>
    <name evidence="1" type="ORF">B5G26_10210</name>
</gene>